<feature type="chain" id="PRO_5039586318" description="Tripartite tricarboxylate transporter substrate binding protein" evidence="2">
    <location>
        <begin position="26"/>
        <end position="346"/>
    </location>
</feature>
<keyword evidence="2" id="KW-0732">Signal</keyword>
<reference evidence="3 4" key="1">
    <citation type="submission" date="2016-10" db="EMBL/GenBank/DDBJ databases">
        <title>Complete Genome Sequence of Peptococcaceae strain DCMF.</title>
        <authorList>
            <person name="Edwards R.J."/>
            <person name="Holland S.I."/>
            <person name="Deshpande N.P."/>
            <person name="Wong Y.K."/>
            <person name="Ertan H."/>
            <person name="Manefield M."/>
            <person name="Russell T.L."/>
            <person name="Lee M.J."/>
        </authorList>
    </citation>
    <scope>NUCLEOTIDE SEQUENCE [LARGE SCALE GENOMIC DNA]</scope>
    <source>
        <strain evidence="3 4">DCMF</strain>
    </source>
</reference>
<dbReference type="PANTHER" id="PTHR42928:SF5">
    <property type="entry name" value="BLR1237 PROTEIN"/>
    <property type="match status" value="1"/>
</dbReference>
<dbReference type="PROSITE" id="PS51257">
    <property type="entry name" value="PROKAR_LIPOPROTEIN"/>
    <property type="match status" value="1"/>
</dbReference>
<dbReference type="CDD" id="cd07012">
    <property type="entry name" value="PBP2_Bug_TTT"/>
    <property type="match status" value="1"/>
</dbReference>
<proteinExistence type="inferred from homology"/>
<accession>A0A3G1KXI7</accession>
<dbReference type="Proteomes" id="UP000323521">
    <property type="component" value="Chromosome"/>
</dbReference>
<comment type="similarity">
    <text evidence="1">Belongs to the UPF0065 (bug) family.</text>
</comment>
<dbReference type="RefSeq" id="WP_214658817.1">
    <property type="nucleotide sequence ID" value="NZ_CP017634.1"/>
</dbReference>
<evidence type="ECO:0000256" key="1">
    <source>
        <dbReference type="ARBA" id="ARBA00006987"/>
    </source>
</evidence>
<dbReference type="PIRSF" id="PIRSF017082">
    <property type="entry name" value="YflP"/>
    <property type="match status" value="1"/>
</dbReference>
<evidence type="ECO:0000256" key="2">
    <source>
        <dbReference type="SAM" id="SignalP"/>
    </source>
</evidence>
<evidence type="ECO:0008006" key="5">
    <source>
        <dbReference type="Google" id="ProtNLM"/>
    </source>
</evidence>
<dbReference type="Pfam" id="PF03401">
    <property type="entry name" value="TctC"/>
    <property type="match status" value="1"/>
</dbReference>
<dbReference type="InterPro" id="IPR042100">
    <property type="entry name" value="Bug_dom1"/>
</dbReference>
<dbReference type="KEGG" id="fwa:DCMF_22535"/>
<dbReference type="Gene3D" id="3.40.190.10">
    <property type="entry name" value="Periplasmic binding protein-like II"/>
    <property type="match status" value="1"/>
</dbReference>
<sequence>MFKKRYLIIMAVLLTFMLGITGCSSTQSTQSTEPASGDEQTQAVNYPTKPIKLVITHGPGSGTDIIARIMQPFLQKELGQPVVVENMEGAGGRLARATVFKEKNDGYTLLVTNFPSTQLGELLYKGDYKTSEFTPIYSFVGSEAYFVLYVAQDSPFKTLKDMVDASQKKPVTLGVPGLGSGAHLAAALFKEKAGLKADLVPFDAAQVLLNVAGKQIDGGTDTGDGVAAENGKRIRVLTQASDSGRSPLYPDVMTTAENGYPGMELANSTCLLAPPNTDQAIVDVLVAAMEKVAANPEYIANAEKAGYIPCALGPDEVKKMNDDMMANLQEIVPTMLKEMESSGQTN</sequence>
<dbReference type="InterPro" id="IPR005064">
    <property type="entry name" value="BUG"/>
</dbReference>
<dbReference type="EMBL" id="CP017634">
    <property type="protein sequence ID" value="ATW27152.1"/>
    <property type="molecule type" value="Genomic_DNA"/>
</dbReference>
<organism evidence="3 4">
    <name type="scientific">Formimonas warabiya</name>
    <dbReference type="NCBI Taxonomy" id="1761012"/>
    <lineage>
        <taxon>Bacteria</taxon>
        <taxon>Bacillati</taxon>
        <taxon>Bacillota</taxon>
        <taxon>Clostridia</taxon>
        <taxon>Eubacteriales</taxon>
        <taxon>Peptococcaceae</taxon>
        <taxon>Candidatus Formimonas</taxon>
    </lineage>
</organism>
<dbReference type="SUPFAM" id="SSF53850">
    <property type="entry name" value="Periplasmic binding protein-like II"/>
    <property type="match status" value="1"/>
</dbReference>
<name>A0A3G1KXI7_FORW1</name>
<dbReference type="Gene3D" id="3.40.190.150">
    <property type="entry name" value="Bordetella uptake gene, domain 1"/>
    <property type="match status" value="1"/>
</dbReference>
<keyword evidence="4" id="KW-1185">Reference proteome</keyword>
<feature type="signal peptide" evidence="2">
    <location>
        <begin position="1"/>
        <end position="25"/>
    </location>
</feature>
<evidence type="ECO:0000313" key="3">
    <source>
        <dbReference type="EMBL" id="ATW27152.1"/>
    </source>
</evidence>
<dbReference type="PANTHER" id="PTHR42928">
    <property type="entry name" value="TRICARBOXYLATE-BINDING PROTEIN"/>
    <property type="match status" value="1"/>
</dbReference>
<evidence type="ECO:0000313" key="4">
    <source>
        <dbReference type="Proteomes" id="UP000323521"/>
    </source>
</evidence>
<protein>
    <recommendedName>
        <fullName evidence="5">Tripartite tricarboxylate transporter substrate binding protein</fullName>
    </recommendedName>
</protein>
<dbReference type="AlphaFoldDB" id="A0A3G1KXI7"/>
<gene>
    <name evidence="3" type="ORF">DCMF_22535</name>
</gene>